<evidence type="ECO:0000313" key="2">
    <source>
        <dbReference type="Proteomes" id="UP000013961"/>
    </source>
</evidence>
<name>A0AB33AJ75_9MYCO</name>
<accession>A0AB33AJ75</accession>
<proteinExistence type="predicted"/>
<keyword evidence="1" id="KW-0614">Plasmid</keyword>
<reference evidence="1 2" key="1">
    <citation type="journal article" date="2013" name="Genome Announc.">
        <title>Complete Genome Sequence of Mycobacterium massiliense Clinical Strain Asan 50594, Belonging to the Type II Genotype.</title>
        <authorList>
            <person name="Kim B.J."/>
            <person name="Kim B.R."/>
            <person name="Hong S.H."/>
            <person name="Seok S.H."/>
            <person name="Kook Y.H."/>
            <person name="Kim B.J."/>
        </authorList>
    </citation>
    <scope>NUCLEOTIDE SEQUENCE [LARGE SCALE GENOMIC DNA]</scope>
    <source>
        <strain evidence="1 2">50594</strain>
    </source>
</reference>
<dbReference type="KEGG" id="mabb:MASS_2p0037"/>
<protein>
    <submittedName>
        <fullName evidence="1">Uncharacterized protein</fullName>
    </submittedName>
</protein>
<evidence type="ECO:0000313" key="1">
    <source>
        <dbReference type="EMBL" id="AGM31748.1"/>
    </source>
</evidence>
<dbReference type="EMBL" id="CP004376">
    <property type="protein sequence ID" value="AGM31748.1"/>
    <property type="molecule type" value="Genomic_DNA"/>
</dbReference>
<organism evidence="1 2">
    <name type="scientific">Mycobacteroides abscessus subsp. bolletii 50594</name>
    <dbReference type="NCBI Taxonomy" id="1303024"/>
    <lineage>
        <taxon>Bacteria</taxon>
        <taxon>Bacillati</taxon>
        <taxon>Actinomycetota</taxon>
        <taxon>Actinomycetes</taxon>
        <taxon>Mycobacteriales</taxon>
        <taxon>Mycobacteriaceae</taxon>
        <taxon>Mycobacteroides</taxon>
        <taxon>Mycobacteroides abscessus</taxon>
    </lineage>
</organism>
<geneLocation type="plasmid" evidence="1 2">
    <name>2</name>
</geneLocation>
<dbReference type="Proteomes" id="UP000013961">
    <property type="component" value="Plasmid 2"/>
</dbReference>
<dbReference type="RefSeq" id="WP_016341452.1">
    <property type="nucleotide sequence ID" value="NC_021279.1"/>
</dbReference>
<dbReference type="AlphaFoldDB" id="A0AB33AJ75"/>
<gene>
    <name evidence="1" type="ORF">MASS_2p0037</name>
</gene>
<sequence length="80" mass="9220">MTTATLTPPTVLAPAYDELAVEQVVHDGLRLHLKGADRDEALRRMYGRVPTDIIRWRLFTTIRTVQRRVEQLGLTQHKEP</sequence>